<dbReference type="STRING" id="3750.A0A498K9U9"/>
<evidence type="ECO:0000259" key="4">
    <source>
        <dbReference type="PROSITE" id="PS50961"/>
    </source>
</evidence>
<dbReference type="Pfam" id="PF21071">
    <property type="entry name" value="LARP1_HEAT"/>
    <property type="match status" value="1"/>
</dbReference>
<dbReference type="GO" id="GO:0048255">
    <property type="term" value="P:mRNA stabilization"/>
    <property type="evidence" value="ECO:0007669"/>
    <property type="project" value="InterPro"/>
</dbReference>
<dbReference type="AlphaFoldDB" id="A0A498K9U9"/>
<accession>A0A498K9U9</accession>
<feature type="region of interest" description="Disordered" evidence="3">
    <location>
        <begin position="53"/>
        <end position="74"/>
    </location>
</feature>
<dbReference type="PANTHER" id="PTHR22792">
    <property type="entry name" value="LUPUS LA PROTEIN-RELATED"/>
    <property type="match status" value="1"/>
</dbReference>
<evidence type="ECO:0000313" key="5">
    <source>
        <dbReference type="EMBL" id="RXI03114.1"/>
    </source>
</evidence>
<dbReference type="SMART" id="SM00684">
    <property type="entry name" value="DM15"/>
    <property type="match status" value="3"/>
</dbReference>
<proteinExistence type="predicted"/>
<dbReference type="CDD" id="cd07323">
    <property type="entry name" value="LAM"/>
    <property type="match status" value="1"/>
</dbReference>
<dbReference type="SUPFAM" id="SSF46785">
    <property type="entry name" value="Winged helix' DNA-binding domain"/>
    <property type="match status" value="1"/>
</dbReference>
<evidence type="ECO:0000256" key="2">
    <source>
        <dbReference type="PROSITE-ProRule" id="PRU00332"/>
    </source>
</evidence>
<dbReference type="PANTHER" id="PTHR22792:SF101">
    <property type="entry name" value="LA-RELATED PROTEIN 1A"/>
    <property type="match status" value="1"/>
</dbReference>
<dbReference type="EMBL" id="RDQH01000329">
    <property type="protein sequence ID" value="RXI03114.1"/>
    <property type="molecule type" value="Genomic_DNA"/>
</dbReference>
<dbReference type="InterPro" id="IPR006630">
    <property type="entry name" value="La_HTH"/>
</dbReference>
<dbReference type="InterPro" id="IPR006607">
    <property type="entry name" value="DM15"/>
</dbReference>
<dbReference type="InterPro" id="IPR045180">
    <property type="entry name" value="La_dom_prot"/>
</dbReference>
<sequence>MKQYKTPQLLPVALQDLDIPAQARKESKAKKRNFVLVRSEGVMVMAENEVRDDQRDLNVNGGGPKSPWKTPVSLESSVMAAESWPALAQAQRPKSLDAAAKPPAAQPSTLPAPVQGLVMQQKSNGSGNSNASHKHSSSHHQKGPRHNPNAAPPFPVPVPYHQQPLPPVFHTMVQPHILASGYAYQPYAGHPSVGNHIAKSGCETSVQNFVQPVQPQPRGNPNAYGVNFSTRRPNMQEHGGPWNHTWHQQRAFNPRENIPVQQGVGPIPFLRPQFFGPAPGFMVGPSIPGPAPICYLPVPPLGAIRGPHPPSFMPHPLNPGAPLPPSETHTLSLRDNIIKQIEYYFSDENLKNDRYLISLMDDQGWVPITTIADFKRVKKMCTDIAFILDSLLGSTTVEVQANKIRRRDEWSKWIADSADSMLTSKPQTPLVQVEDRYINAPEHNASNDRRKTFEEKVEVLSDGKNLMSCMPSNTIPDTDNVQFDGGSLASSDNNSALNEKLTSKSNCKSSDPKMDHCSDRPYHSEGIETGRYDDDRPEGMPSDMNMKNLGNLSNDFANTFMLDEELELEQKIIKDDRSPIRSVGRTIDDEYDEIVVNDQDVQRLVIVTQNSRVGEGSKPDDKESKTLSNELASAINDGLYFYEQELKTKRSNRKKNSTSHDNRDANSRFSSISKGFSKLKPGEISGSGIGIEESGSANSRKKQNRLSQNHQSSPRQRFFSSNFRNYGTGRNNLGVVSESPPSNSVGFFFSSTPPETHGPRPSKLSVSPHGFLSGSSPPVGSVPKSFPPFQHPSHQLLEENGFKQQKYLKYHKRCLNDRKKLGIGCSEVEMNTLYRFWCYFLRNLFNSSMYDEFRKYALEDAAAGYNYGVECLFRFYSYGLEKDFREDLYKDFEQLTLDFYHKGNLYGLEKYWAFHHYRQQQDQKVSLMKHPELDQLLSEVYCRLEDFRAKERATAMKERSHQ</sequence>
<dbReference type="Proteomes" id="UP000290289">
    <property type="component" value="Chromosome 3"/>
</dbReference>
<dbReference type="Gene3D" id="1.10.10.10">
    <property type="entry name" value="Winged helix-like DNA-binding domain superfamily/Winged helix DNA-binding domain"/>
    <property type="match status" value="1"/>
</dbReference>
<dbReference type="InterPro" id="IPR036388">
    <property type="entry name" value="WH-like_DNA-bd_sf"/>
</dbReference>
<organism evidence="5 6">
    <name type="scientific">Malus domestica</name>
    <name type="common">Apple</name>
    <name type="synonym">Pyrus malus</name>
    <dbReference type="NCBI Taxonomy" id="3750"/>
    <lineage>
        <taxon>Eukaryota</taxon>
        <taxon>Viridiplantae</taxon>
        <taxon>Streptophyta</taxon>
        <taxon>Embryophyta</taxon>
        <taxon>Tracheophyta</taxon>
        <taxon>Spermatophyta</taxon>
        <taxon>Magnoliopsida</taxon>
        <taxon>eudicotyledons</taxon>
        <taxon>Gunneridae</taxon>
        <taxon>Pentapetalae</taxon>
        <taxon>rosids</taxon>
        <taxon>fabids</taxon>
        <taxon>Rosales</taxon>
        <taxon>Rosaceae</taxon>
        <taxon>Amygdaloideae</taxon>
        <taxon>Maleae</taxon>
        <taxon>Malus</taxon>
    </lineage>
</organism>
<evidence type="ECO:0000256" key="1">
    <source>
        <dbReference type="ARBA" id="ARBA00022884"/>
    </source>
</evidence>
<protein>
    <recommendedName>
        <fullName evidence="4">HTH La-type RNA-binding domain-containing protein</fullName>
    </recommendedName>
</protein>
<feature type="domain" description="HTH La-type RNA-binding" evidence="4">
    <location>
        <begin position="327"/>
        <end position="416"/>
    </location>
</feature>
<evidence type="ECO:0000313" key="6">
    <source>
        <dbReference type="Proteomes" id="UP000290289"/>
    </source>
</evidence>
<feature type="compositionally biased region" description="Basic residues" evidence="3">
    <location>
        <begin position="132"/>
        <end position="145"/>
    </location>
</feature>
<dbReference type="Pfam" id="PF05383">
    <property type="entry name" value="La"/>
    <property type="match status" value="1"/>
</dbReference>
<feature type="compositionally biased region" description="Polar residues" evidence="3">
    <location>
        <begin position="705"/>
        <end position="724"/>
    </location>
</feature>
<dbReference type="InterPro" id="IPR036390">
    <property type="entry name" value="WH_DNA-bd_sf"/>
</dbReference>
<name>A0A498K9U9_MALDO</name>
<evidence type="ECO:0000256" key="3">
    <source>
        <dbReference type="SAM" id="MobiDB-lite"/>
    </source>
</evidence>
<dbReference type="PROSITE" id="PS50961">
    <property type="entry name" value="HTH_LA"/>
    <property type="match status" value="1"/>
</dbReference>
<dbReference type="GO" id="GO:0000339">
    <property type="term" value="F:RNA cap binding"/>
    <property type="evidence" value="ECO:0007669"/>
    <property type="project" value="InterPro"/>
</dbReference>
<gene>
    <name evidence="5" type="ORF">DVH24_003766</name>
</gene>
<keyword evidence="6" id="KW-1185">Reference proteome</keyword>
<feature type="compositionally biased region" description="Low complexity" evidence="3">
    <location>
        <begin position="682"/>
        <end position="696"/>
    </location>
</feature>
<feature type="region of interest" description="Disordered" evidence="3">
    <location>
        <begin position="88"/>
        <end position="154"/>
    </location>
</feature>
<feature type="compositionally biased region" description="Basic and acidic residues" evidence="3">
    <location>
        <begin position="510"/>
        <end position="538"/>
    </location>
</feature>
<keyword evidence="1 2" id="KW-0694">RNA-binding</keyword>
<comment type="caution">
    <text evidence="5">The sequence shown here is derived from an EMBL/GenBank/DDBJ whole genome shotgun (WGS) entry which is preliminary data.</text>
</comment>
<feature type="compositionally biased region" description="Low complexity" evidence="3">
    <location>
        <begin position="120"/>
        <end position="131"/>
    </location>
</feature>
<reference evidence="5 6" key="1">
    <citation type="submission" date="2018-10" db="EMBL/GenBank/DDBJ databases">
        <title>A high-quality apple genome assembly.</title>
        <authorList>
            <person name="Hu J."/>
        </authorList>
    </citation>
    <scope>NUCLEOTIDE SEQUENCE [LARGE SCALE GENOMIC DNA]</scope>
    <source>
        <strain evidence="6">cv. HFTH1</strain>
        <tissue evidence="5">Young leaf</tissue>
    </source>
</reference>
<feature type="region of interest" description="Disordered" evidence="3">
    <location>
        <begin position="648"/>
        <end position="724"/>
    </location>
</feature>
<dbReference type="SMART" id="SM00715">
    <property type="entry name" value="LA"/>
    <property type="match status" value="1"/>
</dbReference>
<feature type="region of interest" description="Disordered" evidence="3">
    <location>
        <begin position="502"/>
        <end position="539"/>
    </location>
</feature>